<feature type="domain" description="WYL" evidence="1">
    <location>
        <begin position="140"/>
        <end position="206"/>
    </location>
</feature>
<name>A0A2U1T8F8_9CORY</name>
<dbReference type="PIRSF" id="PIRSF016838">
    <property type="entry name" value="PafC"/>
    <property type="match status" value="1"/>
</dbReference>
<evidence type="ECO:0000259" key="3">
    <source>
        <dbReference type="Pfam" id="PF25583"/>
    </source>
</evidence>
<dbReference type="KEGG" id="cyz:C3B44_05680"/>
<dbReference type="Pfam" id="PF25583">
    <property type="entry name" value="WCX"/>
    <property type="match status" value="1"/>
</dbReference>
<dbReference type="InterPro" id="IPR028349">
    <property type="entry name" value="PafC-like"/>
</dbReference>
<dbReference type="RefSeq" id="WP_108431520.1">
    <property type="nucleotide sequence ID" value="NZ_CP026947.1"/>
</dbReference>
<dbReference type="Proteomes" id="UP000244989">
    <property type="component" value="Unassembled WGS sequence"/>
</dbReference>
<dbReference type="Pfam" id="PF13280">
    <property type="entry name" value="WYL"/>
    <property type="match status" value="1"/>
</dbReference>
<dbReference type="InterPro" id="IPR057727">
    <property type="entry name" value="WCX_dom"/>
</dbReference>
<protein>
    <submittedName>
        <fullName evidence="4">WYL domain-containing protein</fullName>
    </submittedName>
</protein>
<evidence type="ECO:0000259" key="1">
    <source>
        <dbReference type="Pfam" id="PF13280"/>
    </source>
</evidence>
<dbReference type="InterPro" id="IPR051534">
    <property type="entry name" value="CBASS_pafABC_assoc_protein"/>
</dbReference>
<dbReference type="PROSITE" id="PS52050">
    <property type="entry name" value="WYL"/>
    <property type="match status" value="1"/>
</dbReference>
<feature type="domain" description="WCX" evidence="3">
    <location>
        <begin position="229"/>
        <end position="301"/>
    </location>
</feature>
<organism evidence="4 5">
    <name type="scientific">Corynebacterium yudongzhengii</name>
    <dbReference type="NCBI Taxonomy" id="2080740"/>
    <lineage>
        <taxon>Bacteria</taxon>
        <taxon>Bacillati</taxon>
        <taxon>Actinomycetota</taxon>
        <taxon>Actinomycetes</taxon>
        <taxon>Mycobacteriales</taxon>
        <taxon>Corynebacteriaceae</taxon>
        <taxon>Corynebacterium</taxon>
    </lineage>
</organism>
<reference evidence="5" key="1">
    <citation type="submission" date="2018-04" db="EMBL/GenBank/DDBJ databases">
        <authorList>
            <person name="Liu S."/>
            <person name="Wang Z."/>
            <person name="Li J."/>
        </authorList>
    </citation>
    <scope>NUCLEOTIDE SEQUENCE [LARGE SCALE GENOMIC DNA]</scope>
    <source>
        <strain evidence="5">2189</strain>
    </source>
</reference>
<evidence type="ECO:0000313" key="4">
    <source>
        <dbReference type="EMBL" id="PWC02297.1"/>
    </source>
</evidence>
<dbReference type="InterPro" id="IPR043839">
    <property type="entry name" value="PafC_HTH"/>
</dbReference>
<dbReference type="EMBL" id="QEEZ01000004">
    <property type="protein sequence ID" value="PWC02297.1"/>
    <property type="molecule type" value="Genomic_DNA"/>
</dbReference>
<dbReference type="PANTHER" id="PTHR34580:SF1">
    <property type="entry name" value="PROTEIN PAFC"/>
    <property type="match status" value="1"/>
</dbReference>
<dbReference type="Pfam" id="PF19187">
    <property type="entry name" value="HTH_PafC"/>
    <property type="match status" value="1"/>
</dbReference>
<feature type="domain" description="PafC HTH" evidence="2">
    <location>
        <begin position="7"/>
        <end position="118"/>
    </location>
</feature>
<dbReference type="PANTHER" id="PTHR34580">
    <property type="match status" value="1"/>
</dbReference>
<evidence type="ECO:0000313" key="5">
    <source>
        <dbReference type="Proteomes" id="UP000244989"/>
    </source>
</evidence>
<comment type="caution">
    <text evidence="4">The sequence shown here is derived from an EMBL/GenBank/DDBJ whole genome shotgun (WGS) entry which is preliminary data.</text>
</comment>
<keyword evidence="5" id="KW-1185">Reference proteome</keyword>
<accession>A0A2U1T8F8</accession>
<proteinExistence type="predicted"/>
<gene>
    <name evidence="4" type="ORF">DF222_02900</name>
</gene>
<dbReference type="InterPro" id="IPR026881">
    <property type="entry name" value="WYL_dom"/>
</dbReference>
<sequence>MSERMASLVRALNLIPYFRAHPDNSLFEAARDLGLNHRQMVADLQRLHTSGVGMYTEELIDLTFNANRTEVTITEDQGLTAPLRLTTTEAGALLLMLESLEEQLVDTSAVRSAAQKIRTLVRGRAGGIAEAEPEDEDPDLLVVNEALRRGQRLRFRYHNVSRNEWQTRIVDPATLYLHEGHTYLAAWDDSRKAHRKFRLDRIHDAELLDDTAHPHLQKLPKAPFRFDQEAEIELRESAAWLAEYHDITLQGEAEGGWIPATLPFGSSDWLVRFAVHHGDRLRLVSPADLALKVRRRAQDALAAYRDHDR</sequence>
<evidence type="ECO:0000259" key="2">
    <source>
        <dbReference type="Pfam" id="PF19187"/>
    </source>
</evidence>
<dbReference type="AlphaFoldDB" id="A0A2U1T8F8"/>